<dbReference type="SUPFAM" id="SSF53756">
    <property type="entry name" value="UDP-Glycosyltransferase/glycogen phosphorylase"/>
    <property type="match status" value="1"/>
</dbReference>
<dbReference type="InterPro" id="IPR028098">
    <property type="entry name" value="Glyco_trans_4-like_N"/>
</dbReference>
<dbReference type="KEGG" id="sva:SVA_1353"/>
<gene>
    <name evidence="3" type="ORF">SVA_1353</name>
</gene>
<accession>A0A1B4V2Y9</accession>
<reference evidence="3 4" key="1">
    <citation type="submission" date="2015-08" db="EMBL/GenBank/DDBJ databases">
        <title>Complete genome sequence of Sulfurifustis variabilis.</title>
        <authorList>
            <person name="Miura A."/>
            <person name="Kojima H."/>
            <person name="Fukui M."/>
        </authorList>
    </citation>
    <scope>NUCLEOTIDE SEQUENCE [LARGE SCALE GENOMIC DNA]</scope>
    <source>
        <strain evidence="4">skN76</strain>
    </source>
</reference>
<dbReference type="Pfam" id="PF00534">
    <property type="entry name" value="Glycos_transf_1"/>
    <property type="match status" value="1"/>
</dbReference>
<dbReference type="AlphaFoldDB" id="A0A1B4V2Y9"/>
<feature type="domain" description="Glycosyl transferase family 1" evidence="1">
    <location>
        <begin position="196"/>
        <end position="350"/>
    </location>
</feature>
<keyword evidence="3" id="KW-0808">Transferase</keyword>
<sequence length="387" mass="42799">MKLLYLMTEPFGVGGVQSDILTLTEDLSRRGHEVHVATTPGVLLDELIAKGARYVELDFRYSGIGGLWRAIRDLRRVIREREIEVLAPQSVRSTIASYLALRVLPFAYRVPATGRRVPIVTTIHNIHNPAHFRYAGRILDRCSDFVIFESHYERDRCLASGLPPAKSAVIHSGIDTDRFVPRPPDPALLARYGLEPGRHKVLGIVARLSEEKGHCYLIAAFARVARAMPEARLLVIGDGPLLDAVKAQARELGLTSNVIFTGLQRNIPEHLALLDVFVLASTRESFPLAAREAMAAGRAVIAPRIGGCPEVVEDGVTGFLFEARDVDGLAARMREILAQDRYKTQGRAARERVERLFSRRQWVEGDERVYLEWSAAAPAGATSKGVA</sequence>
<dbReference type="OrthoDB" id="5290958at2"/>
<dbReference type="GO" id="GO:1901135">
    <property type="term" value="P:carbohydrate derivative metabolic process"/>
    <property type="evidence" value="ECO:0007669"/>
    <property type="project" value="UniProtKB-ARBA"/>
</dbReference>
<dbReference type="PANTHER" id="PTHR12526">
    <property type="entry name" value="GLYCOSYLTRANSFERASE"/>
    <property type="match status" value="1"/>
</dbReference>
<evidence type="ECO:0000259" key="1">
    <source>
        <dbReference type="Pfam" id="PF00534"/>
    </source>
</evidence>
<proteinExistence type="predicted"/>
<evidence type="ECO:0000259" key="2">
    <source>
        <dbReference type="Pfam" id="PF13439"/>
    </source>
</evidence>
<evidence type="ECO:0000313" key="4">
    <source>
        <dbReference type="Proteomes" id="UP000218899"/>
    </source>
</evidence>
<dbReference type="CDD" id="cd03808">
    <property type="entry name" value="GT4_CapM-like"/>
    <property type="match status" value="1"/>
</dbReference>
<protein>
    <submittedName>
        <fullName evidence="3">Glycosyltransferase</fullName>
    </submittedName>
</protein>
<dbReference type="GO" id="GO:0016757">
    <property type="term" value="F:glycosyltransferase activity"/>
    <property type="evidence" value="ECO:0007669"/>
    <property type="project" value="InterPro"/>
</dbReference>
<keyword evidence="4" id="KW-1185">Reference proteome</keyword>
<dbReference type="EMBL" id="AP014936">
    <property type="protein sequence ID" value="BAU47920.1"/>
    <property type="molecule type" value="Genomic_DNA"/>
</dbReference>
<organism evidence="3 4">
    <name type="scientific">Sulfurifustis variabilis</name>
    <dbReference type="NCBI Taxonomy" id="1675686"/>
    <lineage>
        <taxon>Bacteria</taxon>
        <taxon>Pseudomonadati</taxon>
        <taxon>Pseudomonadota</taxon>
        <taxon>Gammaproteobacteria</taxon>
        <taxon>Acidiferrobacterales</taxon>
        <taxon>Acidiferrobacteraceae</taxon>
        <taxon>Sulfurifustis</taxon>
    </lineage>
</organism>
<feature type="domain" description="Glycosyltransferase subfamily 4-like N-terminal" evidence="2">
    <location>
        <begin position="13"/>
        <end position="178"/>
    </location>
</feature>
<evidence type="ECO:0000313" key="3">
    <source>
        <dbReference type="EMBL" id="BAU47920.1"/>
    </source>
</evidence>
<name>A0A1B4V2Y9_9GAMM</name>
<dbReference type="Pfam" id="PF13439">
    <property type="entry name" value="Glyco_transf_4"/>
    <property type="match status" value="1"/>
</dbReference>
<dbReference type="Proteomes" id="UP000218899">
    <property type="component" value="Chromosome"/>
</dbReference>
<dbReference type="RefSeq" id="WP_096460483.1">
    <property type="nucleotide sequence ID" value="NZ_AP014936.1"/>
</dbReference>
<dbReference type="InterPro" id="IPR001296">
    <property type="entry name" value="Glyco_trans_1"/>
</dbReference>
<dbReference type="Gene3D" id="3.40.50.2000">
    <property type="entry name" value="Glycogen Phosphorylase B"/>
    <property type="match status" value="2"/>
</dbReference>